<dbReference type="PANTHER" id="PTHR47989">
    <property type="entry name" value="OS01G0750732 PROTEIN"/>
    <property type="match status" value="1"/>
</dbReference>
<dbReference type="eggNOG" id="KOG1187">
    <property type="taxonomic scope" value="Eukaryota"/>
</dbReference>
<dbReference type="InterPro" id="IPR014729">
    <property type="entry name" value="Rossmann-like_a/b/a_fold"/>
</dbReference>
<dbReference type="GO" id="GO:0004672">
    <property type="term" value="F:protein kinase activity"/>
    <property type="evidence" value="ECO:0000318"/>
    <property type="project" value="GO_Central"/>
</dbReference>
<accession>D8ST11</accession>
<feature type="compositionally biased region" description="Low complexity" evidence="3">
    <location>
        <begin position="270"/>
        <end position="280"/>
    </location>
</feature>
<dbReference type="Proteomes" id="UP000001514">
    <property type="component" value="Unassembled WGS sequence"/>
</dbReference>
<dbReference type="GO" id="GO:0005524">
    <property type="term" value="F:ATP binding"/>
    <property type="evidence" value="ECO:0007669"/>
    <property type="project" value="UniProtKB-KW"/>
</dbReference>
<dbReference type="InterPro" id="IPR001245">
    <property type="entry name" value="Ser-Thr/Tyr_kinase_cat_dom"/>
</dbReference>
<dbReference type="Gene3D" id="1.10.510.10">
    <property type="entry name" value="Transferase(Phosphotransferase) domain 1"/>
    <property type="match status" value="1"/>
</dbReference>
<evidence type="ECO:0000313" key="6">
    <source>
        <dbReference type="Proteomes" id="UP000001514"/>
    </source>
</evidence>
<dbReference type="FunFam" id="1.10.510.10:FF:000298">
    <property type="entry name" value="Adenine nucleotide alpha hydrolase-like domain kinase"/>
    <property type="match status" value="1"/>
</dbReference>
<dbReference type="Gene3D" id="3.30.200.20">
    <property type="entry name" value="Phosphorylase Kinase, domain 1"/>
    <property type="match status" value="1"/>
</dbReference>
<feature type="compositionally biased region" description="Basic and acidic residues" evidence="3">
    <location>
        <begin position="254"/>
        <end position="263"/>
    </location>
</feature>
<feature type="non-terminal residue" evidence="5">
    <location>
        <position position="606"/>
    </location>
</feature>
<dbReference type="PROSITE" id="PS00109">
    <property type="entry name" value="PROTEIN_KINASE_TYR"/>
    <property type="match status" value="1"/>
</dbReference>
<evidence type="ECO:0000259" key="4">
    <source>
        <dbReference type="PROSITE" id="PS50011"/>
    </source>
</evidence>
<dbReference type="InParanoid" id="D8ST11"/>
<keyword evidence="1" id="KW-0547">Nucleotide-binding</keyword>
<keyword evidence="2" id="KW-0067">ATP-binding</keyword>
<dbReference type="Pfam" id="PF07714">
    <property type="entry name" value="PK_Tyr_Ser-Thr"/>
    <property type="match status" value="1"/>
</dbReference>
<dbReference type="Gramene" id="EFJ12405">
    <property type="protein sequence ID" value="EFJ12405"/>
    <property type="gene ID" value="SELMODRAFT_41669"/>
</dbReference>
<reference evidence="5 6" key="1">
    <citation type="journal article" date="2011" name="Science">
        <title>The Selaginella genome identifies genetic changes associated with the evolution of vascular plants.</title>
        <authorList>
            <person name="Banks J.A."/>
            <person name="Nishiyama T."/>
            <person name="Hasebe M."/>
            <person name="Bowman J.L."/>
            <person name="Gribskov M."/>
            <person name="dePamphilis C."/>
            <person name="Albert V.A."/>
            <person name="Aono N."/>
            <person name="Aoyama T."/>
            <person name="Ambrose B.A."/>
            <person name="Ashton N.W."/>
            <person name="Axtell M.J."/>
            <person name="Barker E."/>
            <person name="Barker M.S."/>
            <person name="Bennetzen J.L."/>
            <person name="Bonawitz N.D."/>
            <person name="Chapple C."/>
            <person name="Cheng C."/>
            <person name="Correa L.G."/>
            <person name="Dacre M."/>
            <person name="DeBarry J."/>
            <person name="Dreyer I."/>
            <person name="Elias M."/>
            <person name="Engstrom E.M."/>
            <person name="Estelle M."/>
            <person name="Feng L."/>
            <person name="Finet C."/>
            <person name="Floyd S.K."/>
            <person name="Frommer W.B."/>
            <person name="Fujita T."/>
            <person name="Gramzow L."/>
            <person name="Gutensohn M."/>
            <person name="Harholt J."/>
            <person name="Hattori M."/>
            <person name="Heyl A."/>
            <person name="Hirai T."/>
            <person name="Hiwatashi Y."/>
            <person name="Ishikawa M."/>
            <person name="Iwata M."/>
            <person name="Karol K.G."/>
            <person name="Koehler B."/>
            <person name="Kolukisaoglu U."/>
            <person name="Kubo M."/>
            <person name="Kurata T."/>
            <person name="Lalonde S."/>
            <person name="Li K."/>
            <person name="Li Y."/>
            <person name="Litt A."/>
            <person name="Lyons E."/>
            <person name="Manning G."/>
            <person name="Maruyama T."/>
            <person name="Michael T.P."/>
            <person name="Mikami K."/>
            <person name="Miyazaki S."/>
            <person name="Morinaga S."/>
            <person name="Murata T."/>
            <person name="Mueller-Roeber B."/>
            <person name="Nelson D.R."/>
            <person name="Obara M."/>
            <person name="Oguri Y."/>
            <person name="Olmstead R.G."/>
            <person name="Onodera N."/>
            <person name="Petersen B.L."/>
            <person name="Pils B."/>
            <person name="Prigge M."/>
            <person name="Rensing S.A."/>
            <person name="Riano-Pachon D.M."/>
            <person name="Roberts A.W."/>
            <person name="Sato Y."/>
            <person name="Scheller H.V."/>
            <person name="Schulz B."/>
            <person name="Schulz C."/>
            <person name="Shakirov E.V."/>
            <person name="Shibagaki N."/>
            <person name="Shinohara N."/>
            <person name="Shippen D.E."/>
            <person name="Soerensen I."/>
            <person name="Sotooka R."/>
            <person name="Sugimoto N."/>
            <person name="Sugita M."/>
            <person name="Sumikawa N."/>
            <person name="Tanurdzic M."/>
            <person name="Theissen G."/>
            <person name="Ulvskov P."/>
            <person name="Wakazuki S."/>
            <person name="Weng J.K."/>
            <person name="Willats W.W."/>
            <person name="Wipf D."/>
            <person name="Wolf P.G."/>
            <person name="Yang L."/>
            <person name="Zimmer A.D."/>
            <person name="Zhu Q."/>
            <person name="Mitros T."/>
            <person name="Hellsten U."/>
            <person name="Loque D."/>
            <person name="Otillar R."/>
            <person name="Salamov A."/>
            <person name="Schmutz J."/>
            <person name="Shapiro H."/>
            <person name="Lindquist E."/>
            <person name="Lucas S."/>
            <person name="Rokhsar D."/>
            <person name="Grigoriev I.V."/>
        </authorList>
    </citation>
    <scope>NUCLEOTIDE SEQUENCE [LARGE SCALE GENOMIC DNA]</scope>
</reference>
<dbReference type="EMBL" id="GL377639">
    <property type="protein sequence ID" value="EFJ12405.1"/>
    <property type="molecule type" value="Genomic_DNA"/>
</dbReference>
<gene>
    <name evidence="5" type="ORF">SELMODRAFT_41669</name>
</gene>
<dbReference type="InterPro" id="IPR008266">
    <property type="entry name" value="Tyr_kinase_AS"/>
</dbReference>
<evidence type="ECO:0000256" key="3">
    <source>
        <dbReference type="SAM" id="MobiDB-lite"/>
    </source>
</evidence>
<dbReference type="PROSITE" id="PS50011">
    <property type="entry name" value="PROTEIN_KINASE_DOM"/>
    <property type="match status" value="1"/>
</dbReference>
<dbReference type="AlphaFoldDB" id="D8ST11"/>
<dbReference type="SUPFAM" id="SSF56112">
    <property type="entry name" value="Protein kinase-like (PK-like)"/>
    <property type="match status" value="1"/>
</dbReference>
<dbReference type="InterPro" id="IPR020635">
    <property type="entry name" value="Tyr_kinase_cat_dom"/>
</dbReference>
<name>D8ST11_SELML</name>
<dbReference type="OMA" id="RNALIWA"/>
<dbReference type="SMART" id="SM00219">
    <property type="entry name" value="TyrKc"/>
    <property type="match status" value="1"/>
</dbReference>
<keyword evidence="6" id="KW-1185">Reference proteome</keyword>
<evidence type="ECO:0000313" key="5">
    <source>
        <dbReference type="EMBL" id="EFJ12405.1"/>
    </source>
</evidence>
<dbReference type="HOGENOM" id="CLU_000288_51_1_1"/>
<dbReference type="Gene3D" id="3.40.50.620">
    <property type="entry name" value="HUPs"/>
    <property type="match status" value="1"/>
</dbReference>
<dbReference type="InterPro" id="IPR000719">
    <property type="entry name" value="Prot_kinase_dom"/>
</dbReference>
<sequence length="606" mass="68304">EIVLVAVDASKKMTDYALNWALANLVVHPGDRIVLIRCFPVWKSWGFPALGGECAAAAAASLKATRKEELEEIRNKCSMVMEKLRKIHDLKKVHTTLEILQFARRGVIPSEAKRFRATWVVLDRNLKSEGKLCLQELNSNIVVVHRSNPKILRLNLKRRDLPYDEEESIDSSSVLLNGLSLSVMPKGFDQLYWESSTSSSEASSPDSRLVTAPKFELSVLEELLKNETRPPSEVLNSTTPSPASHKPQVLNDFLRMKESREYTEETDTQRNVSRPVDRVSSVRKQIHLRKQSSPQPPPLCSICQHKTPVFGKPPRKFTFAELQLATGGFSDVNFLAEGGYGSVYRGRLPDGQAVAVKQHKLASTQGDKEFCAEVEVLSCAQQRNLVMLIGYCAEDKKRLLVYEFVCNGSLDSHLYGRRSKTVTLEWPARQKIALGAARALRYLHEECRVGCIVHRDVRPNNILLTHDFEPMVGDFGLARWQPNGELGVETRVIGAFGYLAPEYTQTGQITEKADVYSFGIVLLELVSGRKAVDLSRNKGEMCLSEWARPFLREQKYEKLIDQRLRGRFCVNEVENMLLAATLCIDPDPLIRPRMSQVLRLLEGDSL</sequence>
<protein>
    <recommendedName>
        <fullName evidence="4">Protein kinase domain-containing protein</fullName>
    </recommendedName>
</protein>
<feature type="domain" description="Protein kinase" evidence="4">
    <location>
        <begin position="329"/>
        <end position="606"/>
    </location>
</feature>
<evidence type="ECO:0000256" key="2">
    <source>
        <dbReference type="ARBA" id="ARBA00022840"/>
    </source>
</evidence>
<feature type="region of interest" description="Disordered" evidence="3">
    <location>
        <begin position="226"/>
        <end position="280"/>
    </location>
</feature>
<feature type="non-terminal residue" evidence="5">
    <location>
        <position position="1"/>
    </location>
</feature>
<dbReference type="KEGG" id="smo:SELMODRAFT_41669"/>
<dbReference type="InterPro" id="IPR011009">
    <property type="entry name" value="Kinase-like_dom_sf"/>
</dbReference>
<dbReference type="PANTHER" id="PTHR47989:SF37">
    <property type="entry name" value="INACTIVE PROTEIN KINASE SELMODRAFT_444075"/>
    <property type="match status" value="1"/>
</dbReference>
<organism evidence="6">
    <name type="scientific">Selaginella moellendorffii</name>
    <name type="common">Spikemoss</name>
    <dbReference type="NCBI Taxonomy" id="88036"/>
    <lineage>
        <taxon>Eukaryota</taxon>
        <taxon>Viridiplantae</taxon>
        <taxon>Streptophyta</taxon>
        <taxon>Embryophyta</taxon>
        <taxon>Tracheophyta</taxon>
        <taxon>Lycopodiopsida</taxon>
        <taxon>Selaginellales</taxon>
        <taxon>Selaginellaceae</taxon>
        <taxon>Selaginella</taxon>
    </lineage>
</organism>
<evidence type="ECO:0000256" key="1">
    <source>
        <dbReference type="ARBA" id="ARBA00022741"/>
    </source>
</evidence>
<dbReference type="GO" id="GO:0004713">
    <property type="term" value="F:protein tyrosine kinase activity"/>
    <property type="evidence" value="ECO:0007669"/>
    <property type="project" value="InterPro"/>
</dbReference>
<dbReference type="FunFam" id="3.30.200.20:FF:000162">
    <property type="entry name" value="Adenine nucleotide alpha hydrolase-like domain kinase"/>
    <property type="match status" value="1"/>
</dbReference>
<dbReference type="CDD" id="cd14066">
    <property type="entry name" value="STKc_IRAK"/>
    <property type="match status" value="1"/>
</dbReference>
<proteinExistence type="predicted"/>